<evidence type="ECO:0000256" key="1">
    <source>
        <dbReference type="ARBA" id="ARBA00022737"/>
    </source>
</evidence>
<keyword evidence="5" id="KW-1185">Reference proteome</keyword>
<dbReference type="eggNOG" id="KOG1824">
    <property type="taxonomic scope" value="Eukaryota"/>
</dbReference>
<sequence length="605" mass="67926">MAYNDLMKDLSLLNTITLEDDSTAKVMRALIRLLSDPSGEVQNLAIECIGMLAQPSKIKSHHLEYLVEELAPHVFSKIEQARDIHALTLKAMILNLAPTATNNATSTVIKRMLPKFIDSLPTCAPDDAARIDVLDLIGEVLLRFGDAVPEMHKSCLKVMVDHLYSSRSARRKKAIIGIGHLASVINAQLYDELVTELLTELTKASTSQTSQTRTLVVALSTIARASGSKLSKHTPQVLPHLIRFLSANDKSESENDDLREASLQGLEVFLYRSPQEVAAFEKDVIEQFTRALSYDPNYEHGDEDEDEQMEGDEVDEDEDYSDDEGVTWKVRRAAAKAFEAMVSSHRESILFLSQTIGPIIIERFKEREETVRTEILSIYIALLNRIAILIPDLQKGIVSTDENFIVTDDIVVVDMVHNLMRMESPGKRASYHIILAHLLSSLKTSDTPSDDPIILMLAEYLVLETNRSCIIKLKEDTKPESHQFEIDWSTCVESLSLTNLALCMRFIGQTVNKSHISTQCLCTVLMQTTSQSWIVSESAQFALKIIAEESSRDQKKKDDPGAVERLIRRYSCHILNRVSLSCTSSTNYHMAPILFQSYLAYSRSF</sequence>
<feature type="region of interest" description="Disordered" evidence="3">
    <location>
        <begin position="295"/>
        <end position="322"/>
    </location>
</feature>
<evidence type="ECO:0000313" key="5">
    <source>
        <dbReference type="Proteomes" id="UP000008281"/>
    </source>
</evidence>
<dbReference type="PANTHER" id="PTHR12696">
    <property type="entry name" value="TIP120"/>
    <property type="match status" value="1"/>
</dbReference>
<dbReference type="InterPro" id="IPR011989">
    <property type="entry name" value="ARM-like"/>
</dbReference>
<accession>E3MY84</accession>
<gene>
    <name evidence="4" type="ORF">CRE_31369</name>
</gene>
<dbReference type="Gene3D" id="1.25.10.10">
    <property type="entry name" value="Leucine-rich Repeat Variant"/>
    <property type="match status" value="1"/>
</dbReference>
<protein>
    <recommendedName>
        <fullName evidence="6">TATA-binding protein interacting (TIP20) domain-containing protein</fullName>
    </recommendedName>
</protein>
<dbReference type="InterPro" id="IPR016024">
    <property type="entry name" value="ARM-type_fold"/>
</dbReference>
<dbReference type="AlphaFoldDB" id="E3MY84"/>
<evidence type="ECO:0000256" key="3">
    <source>
        <dbReference type="SAM" id="MobiDB-lite"/>
    </source>
</evidence>
<dbReference type="SUPFAM" id="SSF48371">
    <property type="entry name" value="ARM repeat"/>
    <property type="match status" value="1"/>
</dbReference>
<dbReference type="GO" id="GO:0010265">
    <property type="term" value="P:SCF complex assembly"/>
    <property type="evidence" value="ECO:0007669"/>
    <property type="project" value="InterPro"/>
</dbReference>
<organism evidence="5">
    <name type="scientific">Caenorhabditis remanei</name>
    <name type="common">Caenorhabditis vulgaris</name>
    <dbReference type="NCBI Taxonomy" id="31234"/>
    <lineage>
        <taxon>Eukaryota</taxon>
        <taxon>Metazoa</taxon>
        <taxon>Ecdysozoa</taxon>
        <taxon>Nematoda</taxon>
        <taxon>Chromadorea</taxon>
        <taxon>Rhabditida</taxon>
        <taxon>Rhabditina</taxon>
        <taxon>Rhabditomorpha</taxon>
        <taxon>Rhabditoidea</taxon>
        <taxon>Rhabditidae</taxon>
        <taxon>Peloderinae</taxon>
        <taxon>Caenorhabditis</taxon>
    </lineage>
</organism>
<feature type="compositionally biased region" description="Acidic residues" evidence="3">
    <location>
        <begin position="301"/>
        <end position="322"/>
    </location>
</feature>
<dbReference type="InParanoid" id="E3MY84"/>
<evidence type="ECO:0008006" key="6">
    <source>
        <dbReference type="Google" id="ProtNLM"/>
    </source>
</evidence>
<dbReference type="HOGENOM" id="CLU_451480_0_0_1"/>
<reference evidence="4" key="1">
    <citation type="submission" date="2007-07" db="EMBL/GenBank/DDBJ databases">
        <title>PCAP assembly of the Caenorhabditis remanei genome.</title>
        <authorList>
            <consortium name="The Caenorhabditis remanei Sequencing Consortium"/>
            <person name="Wilson R.K."/>
        </authorList>
    </citation>
    <scope>NUCLEOTIDE SEQUENCE [LARGE SCALE GENOMIC DNA]</scope>
    <source>
        <strain evidence="4">PB4641</strain>
    </source>
</reference>
<keyword evidence="1" id="KW-0677">Repeat</keyword>
<dbReference type="InterPro" id="IPR039852">
    <property type="entry name" value="CAND1/CAND2"/>
</dbReference>
<dbReference type="EMBL" id="DS268495">
    <property type="protein sequence ID" value="EFP11946.1"/>
    <property type="molecule type" value="Genomic_DNA"/>
</dbReference>
<dbReference type="eggNOG" id="KOG4524">
    <property type="taxonomic scope" value="Eukaryota"/>
</dbReference>
<keyword evidence="2" id="KW-0833">Ubl conjugation pathway</keyword>
<dbReference type="Proteomes" id="UP000008281">
    <property type="component" value="Unassembled WGS sequence"/>
</dbReference>
<dbReference type="OrthoDB" id="6260732at2759"/>
<evidence type="ECO:0000313" key="4">
    <source>
        <dbReference type="EMBL" id="EFP11946.1"/>
    </source>
</evidence>
<dbReference type="STRING" id="31234.E3MY84"/>
<evidence type="ECO:0000256" key="2">
    <source>
        <dbReference type="ARBA" id="ARBA00022786"/>
    </source>
</evidence>
<proteinExistence type="predicted"/>
<name>E3MY84_CAERE</name>